<dbReference type="AlphaFoldDB" id="A0A2G8LNF6"/>
<evidence type="ECO:0000313" key="4">
    <source>
        <dbReference type="Proteomes" id="UP000230750"/>
    </source>
</evidence>
<protein>
    <submittedName>
        <fullName evidence="3">Uncharacterized protein</fullName>
    </submittedName>
</protein>
<evidence type="ECO:0000256" key="1">
    <source>
        <dbReference type="SAM" id="Coils"/>
    </source>
</evidence>
<keyword evidence="1" id="KW-0175">Coiled coil</keyword>
<evidence type="ECO:0000313" key="3">
    <source>
        <dbReference type="EMBL" id="PIK61732.1"/>
    </source>
</evidence>
<proteinExistence type="predicted"/>
<feature type="region of interest" description="Disordered" evidence="2">
    <location>
        <begin position="184"/>
        <end position="216"/>
    </location>
</feature>
<comment type="caution">
    <text evidence="3">The sequence shown here is derived from an EMBL/GenBank/DDBJ whole genome shotgun (WGS) entry which is preliminary data.</text>
</comment>
<feature type="compositionally biased region" description="Basic residues" evidence="2">
    <location>
        <begin position="9"/>
        <end position="21"/>
    </location>
</feature>
<dbReference type="Proteomes" id="UP000230750">
    <property type="component" value="Unassembled WGS sequence"/>
</dbReference>
<dbReference type="EMBL" id="MRZV01000026">
    <property type="protein sequence ID" value="PIK61732.1"/>
    <property type="molecule type" value="Genomic_DNA"/>
</dbReference>
<feature type="coiled-coil region" evidence="1">
    <location>
        <begin position="44"/>
        <end position="71"/>
    </location>
</feature>
<name>A0A2G8LNF6_STIJA</name>
<keyword evidence="4" id="KW-1185">Reference proteome</keyword>
<feature type="region of interest" description="Disordered" evidence="2">
    <location>
        <begin position="1"/>
        <end position="21"/>
    </location>
</feature>
<organism evidence="3 4">
    <name type="scientific">Stichopus japonicus</name>
    <name type="common">Sea cucumber</name>
    <dbReference type="NCBI Taxonomy" id="307972"/>
    <lineage>
        <taxon>Eukaryota</taxon>
        <taxon>Metazoa</taxon>
        <taxon>Echinodermata</taxon>
        <taxon>Eleutherozoa</taxon>
        <taxon>Echinozoa</taxon>
        <taxon>Holothuroidea</taxon>
        <taxon>Aspidochirotacea</taxon>
        <taxon>Aspidochirotida</taxon>
        <taxon>Stichopodidae</taxon>
        <taxon>Apostichopus</taxon>
    </lineage>
</organism>
<reference evidence="3 4" key="1">
    <citation type="journal article" date="2017" name="PLoS Biol.">
        <title>The sea cucumber genome provides insights into morphological evolution and visceral regeneration.</title>
        <authorList>
            <person name="Zhang X."/>
            <person name="Sun L."/>
            <person name="Yuan J."/>
            <person name="Sun Y."/>
            <person name="Gao Y."/>
            <person name="Zhang L."/>
            <person name="Li S."/>
            <person name="Dai H."/>
            <person name="Hamel J.F."/>
            <person name="Liu C."/>
            <person name="Yu Y."/>
            <person name="Liu S."/>
            <person name="Lin W."/>
            <person name="Guo K."/>
            <person name="Jin S."/>
            <person name="Xu P."/>
            <person name="Storey K.B."/>
            <person name="Huan P."/>
            <person name="Zhang T."/>
            <person name="Zhou Y."/>
            <person name="Zhang J."/>
            <person name="Lin C."/>
            <person name="Li X."/>
            <person name="Xing L."/>
            <person name="Huo D."/>
            <person name="Sun M."/>
            <person name="Wang L."/>
            <person name="Mercier A."/>
            <person name="Li F."/>
            <person name="Yang H."/>
            <person name="Xiang J."/>
        </authorList>
    </citation>
    <scope>NUCLEOTIDE SEQUENCE [LARGE SCALE GENOMIC DNA]</scope>
    <source>
        <strain evidence="3">Shaxun</strain>
        <tissue evidence="3">Muscle</tissue>
    </source>
</reference>
<feature type="compositionally biased region" description="Basic and acidic residues" evidence="2">
    <location>
        <begin position="143"/>
        <end position="159"/>
    </location>
</feature>
<gene>
    <name evidence="3" type="ORF">BSL78_01362</name>
</gene>
<dbReference type="OrthoDB" id="10031548at2759"/>
<accession>A0A2G8LNF6</accession>
<sequence length="370" mass="41888">MSTLDEARRTKKRQRKFAGKPRKIVSGKPVAKVRPVAHRSEVLMDDQIEMVQHLQNQLQQAMEQFLHARSKADISFWGKQVDDLKAESEELVLILKVVGKLNSELVHAKLMLKEALKVGGDIPAARKKVIWLEDRMNQLLGRYRKDPQSARTEKSDNSPRKVPQVAVIPVATVLPLRPEKSILKQSSALSRKSETQERSSQSKEMGGGGGGGDDAEIRSVNIQTRWWTIPMRTCAQSKQDDKGVFLTESGDNREIQTQRISSASVQLKEEKDEAETGAFVKEDERDLADLYWDSPHHRFDFIDQYDAITRENPLSYHNLGLAVTSSFIEPAPETASELPWRQMQNADLLDIHVLNLFICFYGYPAAWVSA</sequence>
<evidence type="ECO:0000256" key="2">
    <source>
        <dbReference type="SAM" id="MobiDB-lite"/>
    </source>
</evidence>
<feature type="region of interest" description="Disordered" evidence="2">
    <location>
        <begin position="142"/>
        <end position="162"/>
    </location>
</feature>
<feature type="compositionally biased region" description="Basic and acidic residues" evidence="2">
    <location>
        <begin position="191"/>
        <end position="201"/>
    </location>
</feature>